<evidence type="ECO:0000313" key="4">
    <source>
        <dbReference type="EMBL" id="ADB51385.1"/>
    </source>
</evidence>
<protein>
    <recommendedName>
        <fullName evidence="2">Antitoxin</fullName>
    </recommendedName>
</protein>
<comment type="function">
    <text evidence="2">Antitoxin component of a type II toxin-antitoxin (TA) system.</text>
</comment>
<dbReference type="PANTHER" id="PTHR35377">
    <property type="entry name" value="ANTITOXIN VAPB49-RELATED-RELATED"/>
    <property type="match status" value="1"/>
</dbReference>
<gene>
    <name evidence="4" type="ordered locus">Cwoe_2966</name>
</gene>
<dbReference type="InterPro" id="IPR036165">
    <property type="entry name" value="YefM-like_sf"/>
</dbReference>
<evidence type="ECO:0000256" key="1">
    <source>
        <dbReference type="ARBA" id="ARBA00009981"/>
    </source>
</evidence>
<name>D3FBX0_CONWI</name>
<dbReference type="EMBL" id="CP001854">
    <property type="protein sequence ID" value="ADB51385.1"/>
    <property type="molecule type" value="Genomic_DNA"/>
</dbReference>
<dbReference type="eggNOG" id="COG4118">
    <property type="taxonomic scope" value="Bacteria"/>
</dbReference>
<reference evidence="5" key="2">
    <citation type="submission" date="2010-01" db="EMBL/GenBank/DDBJ databases">
        <title>The complete genome of Conexibacter woesei DSM 14684.</title>
        <authorList>
            <consortium name="US DOE Joint Genome Institute (JGI-PGF)"/>
            <person name="Lucas S."/>
            <person name="Copeland A."/>
            <person name="Lapidus A."/>
            <person name="Glavina del Rio T."/>
            <person name="Dalin E."/>
            <person name="Tice H."/>
            <person name="Bruce D."/>
            <person name="Goodwin L."/>
            <person name="Pitluck S."/>
            <person name="Kyrpides N."/>
            <person name="Mavromatis K."/>
            <person name="Ivanova N."/>
            <person name="Mikhailova N."/>
            <person name="Chertkov O."/>
            <person name="Brettin T."/>
            <person name="Detter J.C."/>
            <person name="Han C."/>
            <person name="Larimer F."/>
            <person name="Land M."/>
            <person name="Hauser L."/>
            <person name="Markowitz V."/>
            <person name="Cheng J.-F."/>
            <person name="Hugenholtz P."/>
            <person name="Woyke T."/>
            <person name="Wu D."/>
            <person name="Pukall R."/>
            <person name="Steenblock K."/>
            <person name="Schneider S."/>
            <person name="Klenk H.-P."/>
            <person name="Eisen J.A."/>
        </authorList>
    </citation>
    <scope>NUCLEOTIDE SEQUENCE [LARGE SCALE GENOMIC DNA]</scope>
    <source>
        <strain evidence="5">DSM 14684 / CIP 108061 / JCM 11494 / NBRC 100937 / ID131577</strain>
    </source>
</reference>
<keyword evidence="5" id="KW-1185">Reference proteome</keyword>
<dbReference type="PANTHER" id="PTHR35377:SF5">
    <property type="entry name" value="ANTITOXIN VAPB46"/>
    <property type="match status" value="1"/>
</dbReference>
<sequence>MRSIGIRELRQQASRYLREVERGETFEVTDRGRPVALLAPVPQASTVERLAASGRLRRASGDVLALGEPLAPAAGISTPSETLERLRDDER</sequence>
<dbReference type="SUPFAM" id="SSF143120">
    <property type="entry name" value="YefM-like"/>
    <property type="match status" value="1"/>
</dbReference>
<dbReference type="STRING" id="469383.Cwoe_2966"/>
<dbReference type="KEGG" id="cwo:Cwoe_2966"/>
<evidence type="ECO:0000256" key="2">
    <source>
        <dbReference type="RuleBase" id="RU362080"/>
    </source>
</evidence>
<dbReference type="Proteomes" id="UP000008229">
    <property type="component" value="Chromosome"/>
</dbReference>
<feature type="region of interest" description="Disordered" evidence="3">
    <location>
        <begin position="72"/>
        <end position="91"/>
    </location>
</feature>
<dbReference type="Pfam" id="PF02604">
    <property type="entry name" value="PhdYeFM_antitox"/>
    <property type="match status" value="1"/>
</dbReference>
<dbReference type="AlphaFoldDB" id="D3FBX0"/>
<dbReference type="Gene3D" id="3.40.1620.10">
    <property type="entry name" value="YefM-like domain"/>
    <property type="match status" value="1"/>
</dbReference>
<evidence type="ECO:0000313" key="5">
    <source>
        <dbReference type="Proteomes" id="UP000008229"/>
    </source>
</evidence>
<dbReference type="RefSeq" id="WP_012934436.1">
    <property type="nucleotide sequence ID" value="NC_013739.1"/>
</dbReference>
<comment type="similarity">
    <text evidence="1 2">Belongs to the phD/YefM antitoxin family.</text>
</comment>
<dbReference type="FunFam" id="3.40.1620.10:FF:000002">
    <property type="entry name" value="Antitoxin"/>
    <property type="match status" value="1"/>
</dbReference>
<dbReference type="OrthoDB" id="557859at2"/>
<accession>D3FBX0</accession>
<dbReference type="InterPro" id="IPR051416">
    <property type="entry name" value="phD-YefM_TA_antitoxins"/>
</dbReference>
<dbReference type="GO" id="GO:0097351">
    <property type="term" value="F:toxin sequestering activity"/>
    <property type="evidence" value="ECO:0007669"/>
    <property type="project" value="TreeGrafter"/>
</dbReference>
<dbReference type="NCBIfam" id="TIGR01552">
    <property type="entry name" value="phd_fam"/>
    <property type="match status" value="1"/>
</dbReference>
<feature type="compositionally biased region" description="Basic and acidic residues" evidence="3">
    <location>
        <begin position="82"/>
        <end position="91"/>
    </location>
</feature>
<reference evidence="4 5" key="1">
    <citation type="journal article" date="2010" name="Stand. Genomic Sci.">
        <title>Complete genome sequence of Conexibacter woesei type strain (ID131577).</title>
        <authorList>
            <person name="Pukall R."/>
            <person name="Lapidus A."/>
            <person name="Glavina Del Rio T."/>
            <person name="Copeland A."/>
            <person name="Tice H."/>
            <person name="Cheng J.-F."/>
            <person name="Lucas S."/>
            <person name="Chen F."/>
            <person name="Nolan M."/>
            <person name="Bruce D."/>
            <person name="Goodwin L."/>
            <person name="Pitluck S."/>
            <person name="Mavromatis K."/>
            <person name="Ivanova N."/>
            <person name="Ovchinnikova G."/>
            <person name="Pati A."/>
            <person name="Chen A."/>
            <person name="Palaniappan K."/>
            <person name="Land M."/>
            <person name="Hauser L."/>
            <person name="Chang Y.-J."/>
            <person name="Jeffries C.D."/>
            <person name="Chain P."/>
            <person name="Meincke L."/>
            <person name="Sims D."/>
            <person name="Brettin T."/>
            <person name="Detter J.C."/>
            <person name="Rohde M."/>
            <person name="Goeker M."/>
            <person name="Bristow J."/>
            <person name="Eisen J.A."/>
            <person name="Markowitz V."/>
            <person name="Kyrpides N.C."/>
            <person name="Klenk H.-P."/>
            <person name="Hugenholtz P."/>
        </authorList>
    </citation>
    <scope>NUCLEOTIDE SEQUENCE [LARGE SCALE GENOMIC DNA]</scope>
    <source>
        <strain evidence="5">DSM 14684 / CIP 108061 / JCM 11494 / NBRC 100937 / ID131577</strain>
    </source>
</reference>
<dbReference type="HOGENOM" id="CLU_163140_2_2_11"/>
<evidence type="ECO:0000256" key="3">
    <source>
        <dbReference type="SAM" id="MobiDB-lite"/>
    </source>
</evidence>
<organism evidence="4 5">
    <name type="scientific">Conexibacter woesei (strain DSM 14684 / CCUG 47730 / CIP 108061 / JCM 11494 / NBRC 100937 / ID131577)</name>
    <dbReference type="NCBI Taxonomy" id="469383"/>
    <lineage>
        <taxon>Bacteria</taxon>
        <taxon>Bacillati</taxon>
        <taxon>Actinomycetota</taxon>
        <taxon>Thermoleophilia</taxon>
        <taxon>Solirubrobacterales</taxon>
        <taxon>Conexibacteraceae</taxon>
        <taxon>Conexibacter</taxon>
    </lineage>
</organism>
<dbReference type="InterPro" id="IPR006442">
    <property type="entry name" value="Antitoxin_Phd/YefM"/>
</dbReference>
<proteinExistence type="inferred from homology"/>